<evidence type="ECO:0000313" key="1">
    <source>
        <dbReference type="EMBL" id="MBD9356786.1"/>
    </source>
</evidence>
<keyword evidence="2" id="KW-1185">Reference proteome</keyword>
<organism evidence="1 2">
    <name type="scientific">Methylomonas albis</name>
    <dbReference type="NCBI Taxonomy" id="1854563"/>
    <lineage>
        <taxon>Bacteria</taxon>
        <taxon>Pseudomonadati</taxon>
        <taxon>Pseudomonadota</taxon>
        <taxon>Gammaproteobacteria</taxon>
        <taxon>Methylococcales</taxon>
        <taxon>Methylococcaceae</taxon>
        <taxon>Methylomonas</taxon>
    </lineage>
</organism>
<protein>
    <submittedName>
        <fullName evidence="1">Uncharacterized protein</fullName>
    </submittedName>
</protein>
<comment type="caution">
    <text evidence="1">The sequence shown here is derived from an EMBL/GenBank/DDBJ whole genome shotgun (WGS) entry which is preliminary data.</text>
</comment>
<name>A0ABR9D1U7_9GAMM</name>
<dbReference type="Proteomes" id="UP000652176">
    <property type="component" value="Unassembled WGS sequence"/>
</dbReference>
<dbReference type="EMBL" id="JACXSS010000001">
    <property type="protein sequence ID" value="MBD9356786.1"/>
    <property type="molecule type" value="Genomic_DNA"/>
</dbReference>
<reference evidence="1 2" key="1">
    <citation type="submission" date="2020-09" db="EMBL/GenBank/DDBJ databases">
        <title>Methylomonas albis sp. nov. and Methylomonas fluvii sp. nov.: Two cold-adapted methanotrophs from the River Elbe and an amended description of Methylovulum psychrotolerans strain Eb1.</title>
        <authorList>
            <person name="Bussmann I.K."/>
            <person name="Klings K.-W."/>
            <person name="Warnstedt J."/>
            <person name="Hoppert M."/>
            <person name="Saborowski A."/>
            <person name="Horn F."/>
            <person name="Liebner S."/>
        </authorList>
    </citation>
    <scope>NUCLEOTIDE SEQUENCE [LARGE SCALE GENOMIC DNA]</scope>
    <source>
        <strain evidence="1 2">EbA</strain>
    </source>
</reference>
<evidence type="ECO:0000313" key="2">
    <source>
        <dbReference type="Proteomes" id="UP000652176"/>
    </source>
</evidence>
<proteinExistence type="predicted"/>
<dbReference type="RefSeq" id="WP_192375112.1">
    <property type="nucleotide sequence ID" value="NZ_CAJHIV010000001.1"/>
</dbReference>
<gene>
    <name evidence="1" type="ORF">IE877_12985</name>
</gene>
<sequence>MTTKFFNEGGTARETELFNKHDCFNTIQRANAVLTIILDNCACHIEDQNVINALFSVQGEINSAERLLAACIWGKDDPAADQSQEFTEVERWADNHLQAAGNLYRLYDNATKAMLVEFEAESLADAKVKAGLFLRDSAKGGAA</sequence>
<accession>A0ABR9D1U7</accession>